<dbReference type="SFLD" id="SFLDG01152">
    <property type="entry name" value="Main.3:_Omega-_and_Tau-like"/>
    <property type="match status" value="1"/>
</dbReference>
<dbReference type="Proteomes" id="UP000231279">
    <property type="component" value="Unassembled WGS sequence"/>
</dbReference>
<protein>
    <recommendedName>
        <fullName evidence="5">Probable glutathione S-transferase</fullName>
        <ecNumber evidence="2">2.5.1.18</ecNumber>
    </recommendedName>
</protein>
<dbReference type="PROSITE" id="PS50404">
    <property type="entry name" value="GST_NTER"/>
    <property type="match status" value="1"/>
</dbReference>
<dbReference type="GO" id="GO:0006749">
    <property type="term" value="P:glutathione metabolic process"/>
    <property type="evidence" value="ECO:0007669"/>
    <property type="project" value="InterPro"/>
</dbReference>
<evidence type="ECO:0000259" key="7">
    <source>
        <dbReference type="PROSITE" id="PS50405"/>
    </source>
</evidence>
<feature type="domain" description="GST C-terminal" evidence="7">
    <location>
        <begin position="89"/>
        <end position="214"/>
    </location>
</feature>
<dbReference type="PANTHER" id="PTHR11260:SF676">
    <property type="entry name" value="GLUTATHIONE S-TRANSFERASE U8"/>
    <property type="match status" value="1"/>
</dbReference>
<dbReference type="Gene3D" id="3.40.30.10">
    <property type="entry name" value="Glutaredoxin"/>
    <property type="match status" value="1"/>
</dbReference>
<dbReference type="OrthoDB" id="202840at2759"/>
<dbReference type="GO" id="GO:0005737">
    <property type="term" value="C:cytoplasm"/>
    <property type="evidence" value="ECO:0007669"/>
    <property type="project" value="TreeGrafter"/>
</dbReference>
<comment type="caution">
    <text evidence="8">The sequence shown here is derived from an EMBL/GenBank/DDBJ whole genome shotgun (WGS) entry which is preliminary data.</text>
</comment>
<dbReference type="SUPFAM" id="SSF47616">
    <property type="entry name" value="GST C-terminal domain-like"/>
    <property type="match status" value="1"/>
</dbReference>
<evidence type="ECO:0000313" key="8">
    <source>
        <dbReference type="EMBL" id="PIN07676.1"/>
    </source>
</evidence>
<dbReference type="GO" id="GO:0004364">
    <property type="term" value="F:glutathione transferase activity"/>
    <property type="evidence" value="ECO:0007669"/>
    <property type="project" value="UniProtKB-EC"/>
</dbReference>
<evidence type="ECO:0000256" key="2">
    <source>
        <dbReference type="ARBA" id="ARBA00012452"/>
    </source>
</evidence>
<dbReference type="EMBL" id="NKXS01004030">
    <property type="protein sequence ID" value="PIN07676.1"/>
    <property type="molecule type" value="Genomic_DNA"/>
</dbReference>
<dbReference type="InterPro" id="IPR040079">
    <property type="entry name" value="Glutathione_S-Trfase"/>
</dbReference>
<dbReference type="SFLD" id="SFLDS00019">
    <property type="entry name" value="Glutathione_Transferase_(cytos"/>
    <property type="match status" value="1"/>
</dbReference>
<gene>
    <name evidence="8" type="ORF">CDL12_19755</name>
</gene>
<dbReference type="Pfam" id="PF02798">
    <property type="entry name" value="GST_N"/>
    <property type="match status" value="1"/>
</dbReference>
<comment type="catalytic activity">
    <reaction evidence="4">
        <text>RX + glutathione = an S-substituted glutathione + a halide anion + H(+)</text>
        <dbReference type="Rhea" id="RHEA:16437"/>
        <dbReference type="ChEBI" id="CHEBI:15378"/>
        <dbReference type="ChEBI" id="CHEBI:16042"/>
        <dbReference type="ChEBI" id="CHEBI:17792"/>
        <dbReference type="ChEBI" id="CHEBI:57925"/>
        <dbReference type="ChEBI" id="CHEBI:90779"/>
        <dbReference type="EC" id="2.5.1.18"/>
    </reaction>
</comment>
<keyword evidence="9" id="KW-1185">Reference proteome</keyword>
<feature type="domain" description="GST N-terminal" evidence="6">
    <location>
        <begin position="5"/>
        <end position="84"/>
    </location>
</feature>
<evidence type="ECO:0000256" key="5">
    <source>
        <dbReference type="ARBA" id="ARBA00071370"/>
    </source>
</evidence>
<dbReference type="CDD" id="cd03185">
    <property type="entry name" value="GST_C_Tau"/>
    <property type="match status" value="1"/>
</dbReference>
<comment type="similarity">
    <text evidence="1">Belongs to the GST superfamily. HSP26 family.</text>
</comment>
<dbReference type="FunFam" id="1.20.1050.10:FF:000012">
    <property type="entry name" value="Tau class glutathione S-transferase"/>
    <property type="match status" value="1"/>
</dbReference>
<evidence type="ECO:0000256" key="1">
    <source>
        <dbReference type="ARBA" id="ARBA00009929"/>
    </source>
</evidence>
<organism evidence="8 9">
    <name type="scientific">Handroanthus impetiginosus</name>
    <dbReference type="NCBI Taxonomy" id="429701"/>
    <lineage>
        <taxon>Eukaryota</taxon>
        <taxon>Viridiplantae</taxon>
        <taxon>Streptophyta</taxon>
        <taxon>Embryophyta</taxon>
        <taxon>Tracheophyta</taxon>
        <taxon>Spermatophyta</taxon>
        <taxon>Magnoliopsida</taxon>
        <taxon>eudicotyledons</taxon>
        <taxon>Gunneridae</taxon>
        <taxon>Pentapetalae</taxon>
        <taxon>asterids</taxon>
        <taxon>lamiids</taxon>
        <taxon>Lamiales</taxon>
        <taxon>Bignoniaceae</taxon>
        <taxon>Crescentiina</taxon>
        <taxon>Tabebuia alliance</taxon>
        <taxon>Handroanthus</taxon>
    </lineage>
</organism>
<dbReference type="CDD" id="cd03058">
    <property type="entry name" value="GST_N_Tau"/>
    <property type="match status" value="1"/>
</dbReference>
<dbReference type="InterPro" id="IPR045073">
    <property type="entry name" value="Omega/Tau-like"/>
</dbReference>
<evidence type="ECO:0000256" key="4">
    <source>
        <dbReference type="ARBA" id="ARBA00047960"/>
    </source>
</evidence>
<dbReference type="InterPro" id="IPR004046">
    <property type="entry name" value="GST_C"/>
</dbReference>
<evidence type="ECO:0000259" key="6">
    <source>
        <dbReference type="PROSITE" id="PS50404"/>
    </source>
</evidence>
<evidence type="ECO:0000313" key="9">
    <source>
        <dbReference type="Proteomes" id="UP000231279"/>
    </source>
</evidence>
<dbReference type="STRING" id="429701.A0A2G9GQX4"/>
<dbReference type="InterPro" id="IPR036282">
    <property type="entry name" value="Glutathione-S-Trfase_C_sf"/>
</dbReference>
<dbReference type="InterPro" id="IPR036249">
    <property type="entry name" value="Thioredoxin-like_sf"/>
</dbReference>
<dbReference type="Pfam" id="PF00043">
    <property type="entry name" value="GST_C"/>
    <property type="match status" value="1"/>
</dbReference>
<dbReference type="InterPro" id="IPR010987">
    <property type="entry name" value="Glutathione-S-Trfase_C-like"/>
</dbReference>
<proteinExistence type="inferred from homology"/>
<reference evidence="9" key="1">
    <citation type="journal article" date="2018" name="Gigascience">
        <title>Genome assembly of the Pink Ipe (Handroanthus impetiginosus, Bignoniaceae), a highly valued, ecologically keystone Neotropical timber forest tree.</title>
        <authorList>
            <person name="Silva-Junior O.B."/>
            <person name="Grattapaglia D."/>
            <person name="Novaes E."/>
            <person name="Collevatti R.G."/>
        </authorList>
    </citation>
    <scope>NUCLEOTIDE SEQUENCE [LARGE SCALE GENOMIC DNA]</scope>
    <source>
        <strain evidence="9">cv. UFG-1</strain>
    </source>
</reference>
<evidence type="ECO:0000256" key="3">
    <source>
        <dbReference type="ARBA" id="ARBA00022679"/>
    </source>
</evidence>
<accession>A0A2G9GQX4</accession>
<dbReference type="InterPro" id="IPR045074">
    <property type="entry name" value="GST_C_Tau"/>
</dbReference>
<dbReference type="InterPro" id="IPR004045">
    <property type="entry name" value="Glutathione_S-Trfase_N"/>
</dbReference>
<dbReference type="EC" id="2.5.1.18" evidence="2"/>
<keyword evidence="3 8" id="KW-0808">Transferase</keyword>
<dbReference type="AlphaFoldDB" id="A0A2G9GQX4"/>
<dbReference type="SUPFAM" id="SSF52833">
    <property type="entry name" value="Thioredoxin-like"/>
    <property type="match status" value="1"/>
</dbReference>
<dbReference type="PROSITE" id="PS50405">
    <property type="entry name" value="GST_CTER"/>
    <property type="match status" value="1"/>
</dbReference>
<dbReference type="FunFam" id="3.40.30.10:FF:000014">
    <property type="entry name" value="Tau class glutathione S-transferase"/>
    <property type="match status" value="1"/>
</dbReference>
<dbReference type="Gene3D" id="1.20.1050.10">
    <property type="match status" value="1"/>
</dbReference>
<sequence length="227" mass="26326">MENSQSVRLVGFWVSPYVQRVKWALKIKGIEYEYIEEDIFNRSPLLSQINPASGKVPVLVHDGKPIPESPIILEYIDEVWKHIPLLPQDPFERAQVRFWGKFLDEKVFDLGSWLVLCSEGEKQARAVNVAIEALEKVEEQLRGKSFFGGDTIGYLDLIMGFVSYLLPIWEEIAQVKIFDPLKFPGIAAWTKNFLNHEVIKAENLPSKDEMLRYFQWRREVLIPIYAS</sequence>
<dbReference type="PANTHER" id="PTHR11260">
    <property type="entry name" value="GLUTATHIONE S-TRANSFERASE, GST, SUPERFAMILY, GST DOMAIN CONTAINING"/>
    <property type="match status" value="1"/>
</dbReference>
<dbReference type="SFLD" id="SFLDG00358">
    <property type="entry name" value="Main_(cytGST)"/>
    <property type="match status" value="1"/>
</dbReference>
<name>A0A2G9GQX4_9LAMI</name>